<dbReference type="NCBIfam" id="TIGR04354">
    <property type="entry name" value="amphi-Trp"/>
    <property type="match status" value="1"/>
</dbReference>
<proteinExistence type="predicted"/>
<feature type="domain" description="Amphi-Trp" evidence="1">
    <location>
        <begin position="4"/>
        <end position="78"/>
    </location>
</feature>
<gene>
    <name evidence="2" type="ORF">ACFP3V_24870</name>
</gene>
<evidence type="ECO:0000313" key="2">
    <source>
        <dbReference type="EMBL" id="MFC5910439.1"/>
    </source>
</evidence>
<dbReference type="InterPro" id="IPR027598">
    <property type="entry name" value="Amphi-Trp_dom"/>
</dbReference>
<keyword evidence="3" id="KW-1185">Reference proteome</keyword>
<evidence type="ECO:0000313" key="3">
    <source>
        <dbReference type="Proteomes" id="UP001596174"/>
    </source>
</evidence>
<protein>
    <submittedName>
        <fullName evidence="2">Amphi-Trp domain-containing protein</fullName>
    </submittedName>
</protein>
<reference evidence="3" key="1">
    <citation type="journal article" date="2019" name="Int. J. Syst. Evol. Microbiol.">
        <title>The Global Catalogue of Microorganisms (GCM) 10K type strain sequencing project: providing services to taxonomists for standard genome sequencing and annotation.</title>
        <authorList>
            <consortium name="The Broad Institute Genomics Platform"/>
            <consortium name="The Broad Institute Genome Sequencing Center for Infectious Disease"/>
            <person name="Wu L."/>
            <person name="Ma J."/>
        </authorList>
    </citation>
    <scope>NUCLEOTIDE SEQUENCE [LARGE SCALE GENOMIC DNA]</scope>
    <source>
        <strain evidence="3">JCM 4816</strain>
    </source>
</reference>
<accession>A0ABW1G6R8</accession>
<comment type="caution">
    <text evidence="2">The sequence shown here is derived from an EMBL/GenBank/DDBJ whole genome shotgun (WGS) entry which is preliminary data.</text>
</comment>
<evidence type="ECO:0000259" key="1">
    <source>
        <dbReference type="Pfam" id="PF20068"/>
    </source>
</evidence>
<dbReference type="Proteomes" id="UP001596174">
    <property type="component" value="Unassembled WGS sequence"/>
</dbReference>
<dbReference type="Pfam" id="PF20068">
    <property type="entry name" value="Amphi-Trp"/>
    <property type="match status" value="1"/>
</dbReference>
<organism evidence="2 3">
    <name type="scientific">Streptacidiphilus monticola</name>
    <dbReference type="NCBI Taxonomy" id="2161674"/>
    <lineage>
        <taxon>Bacteria</taxon>
        <taxon>Bacillati</taxon>
        <taxon>Actinomycetota</taxon>
        <taxon>Actinomycetes</taxon>
        <taxon>Kitasatosporales</taxon>
        <taxon>Streptomycetaceae</taxon>
        <taxon>Streptacidiphilus</taxon>
    </lineage>
</organism>
<dbReference type="EMBL" id="JBHSQJ010000118">
    <property type="protein sequence ID" value="MFC5910439.1"/>
    <property type="molecule type" value="Genomic_DNA"/>
</dbReference>
<sequence>MKDLKFEQKGVLSRGEVADLFKTLAEAFADDGRVELEFGPGVLSVRVPDRLRSEVEVETGDGEVEIEIELTWAANQPATTGADGS</sequence>
<dbReference type="RefSeq" id="WP_380587612.1">
    <property type="nucleotide sequence ID" value="NZ_JBHSQJ010000118.1"/>
</dbReference>
<name>A0ABW1G6R8_9ACTN</name>